<evidence type="ECO:0000313" key="1">
    <source>
        <dbReference type="EMBL" id="OAN42167.1"/>
    </source>
</evidence>
<gene>
    <name evidence="1" type="ORF">A4X20_00095</name>
</gene>
<dbReference type="PANTHER" id="PTHR40267:SF1">
    <property type="entry name" value="BLR3294 PROTEIN"/>
    <property type="match status" value="1"/>
</dbReference>
<name>A0A178M459_MYCIR</name>
<dbReference type="Pfam" id="PF17645">
    <property type="entry name" value="Amdase"/>
    <property type="match status" value="1"/>
</dbReference>
<dbReference type="OrthoDB" id="4537983at2"/>
<sequence>MAIVFPWFRLGYIIPHRHTDMDGYQFARVAPDGMLLVTTQLNLAEYSLSAVERELPALWQGVDILSSRADSIAISGVPLAASLGRERTSALLAEAADRSGLRCSTDLEAHIAALHHLGAERIALATRWPDALNARIVEYLGQAGIEVRRVEAEQRNLAQNKAADPEADHHLALRLGRAALAASPDAQALMLPGGLWFAIYAAPLLEAEFGVPVLLNITATVWSALHDSVVPLSERPTAESGLLLAGLA</sequence>
<organism evidence="1 2">
    <name type="scientific">Mycolicibacterium iranicum</name>
    <name type="common">Mycobacterium iranicum</name>
    <dbReference type="NCBI Taxonomy" id="912594"/>
    <lineage>
        <taxon>Bacteria</taxon>
        <taxon>Bacillati</taxon>
        <taxon>Actinomycetota</taxon>
        <taxon>Actinomycetes</taxon>
        <taxon>Mycobacteriales</taxon>
        <taxon>Mycobacteriaceae</taxon>
        <taxon>Mycolicibacterium</taxon>
    </lineage>
</organism>
<reference evidence="1 2" key="1">
    <citation type="submission" date="2016-04" db="EMBL/GenBank/DDBJ databases">
        <title>Draft Genome Sequences of Staphylococcus capitis Strain H36, S. capitis Strain H65, S. cohnii Strain H62, S. hominis Strain H69, Mycobacterium iranicum Strain H39, Plantibacter sp. Strain H53, Pseudomonas oryzihabitans Strain H72, and Microbacterium sp. Strain H83, isolated from residential settings.</title>
        <authorList>
            <person name="Lymperopoulou D."/>
            <person name="Adams R.I."/>
            <person name="Lindow S."/>
            <person name="Coil D.A."/>
            <person name="Jospin G."/>
            <person name="Eisen J.A."/>
        </authorList>
    </citation>
    <scope>NUCLEOTIDE SEQUENCE [LARGE SCALE GENOMIC DNA]</scope>
    <source>
        <strain evidence="1 2">H39</strain>
    </source>
</reference>
<comment type="caution">
    <text evidence="1">The sequence shown here is derived from an EMBL/GenBank/DDBJ whole genome shotgun (WGS) entry which is preliminary data.</text>
</comment>
<dbReference type="Proteomes" id="UP000078396">
    <property type="component" value="Unassembled WGS sequence"/>
</dbReference>
<dbReference type="InterPro" id="IPR053714">
    <property type="entry name" value="Iso_Racemase_Enz_sf"/>
</dbReference>
<dbReference type="Gene3D" id="3.40.50.12500">
    <property type="match status" value="1"/>
</dbReference>
<dbReference type="InterPro" id="IPR026286">
    <property type="entry name" value="MaiA/AMDase"/>
</dbReference>
<proteinExistence type="predicted"/>
<dbReference type="PANTHER" id="PTHR40267">
    <property type="entry name" value="BLR3294 PROTEIN"/>
    <property type="match status" value="1"/>
</dbReference>
<accession>A0A178M459</accession>
<protein>
    <submittedName>
        <fullName evidence="1">Uncharacterized protein</fullName>
    </submittedName>
</protein>
<evidence type="ECO:0000313" key="2">
    <source>
        <dbReference type="Proteomes" id="UP000078396"/>
    </source>
</evidence>
<dbReference type="RefSeq" id="WP_064279510.1">
    <property type="nucleotide sequence ID" value="NZ_LWCS01000001.1"/>
</dbReference>
<dbReference type="EMBL" id="LWCS01000001">
    <property type="protein sequence ID" value="OAN42167.1"/>
    <property type="molecule type" value="Genomic_DNA"/>
</dbReference>
<dbReference type="AlphaFoldDB" id="A0A178M459"/>